<dbReference type="GO" id="GO:0012505">
    <property type="term" value="C:endomembrane system"/>
    <property type="evidence" value="ECO:0007669"/>
    <property type="project" value="UniProtKB-SubCell"/>
</dbReference>
<keyword evidence="8 15" id="KW-0406">Ion transport</keyword>
<proteinExistence type="inferred from homology"/>
<evidence type="ECO:0000256" key="10">
    <source>
        <dbReference type="ARBA" id="ARBA00023310"/>
    </source>
</evidence>
<organism evidence="18 19">
    <name type="scientific">Wigglesworthia glossinidia endosymbiont of Glossina morsitans morsitans</name>
    <name type="common">Yale colony</name>
    <dbReference type="NCBI Taxonomy" id="1142511"/>
    <lineage>
        <taxon>Bacteria</taxon>
        <taxon>Pseudomonadati</taxon>
        <taxon>Pseudomonadota</taxon>
        <taxon>Gammaproteobacteria</taxon>
        <taxon>Enterobacterales</taxon>
        <taxon>Erwiniaceae</taxon>
        <taxon>Wigglesworthia</taxon>
    </lineage>
</organism>
<evidence type="ECO:0000256" key="6">
    <source>
        <dbReference type="ARBA" id="ARBA00022781"/>
    </source>
</evidence>
<keyword evidence="17" id="KW-0175">Coiled coil</keyword>
<evidence type="ECO:0000256" key="2">
    <source>
        <dbReference type="ARBA" id="ARBA00022448"/>
    </source>
</evidence>
<dbReference type="InterPro" id="IPR028987">
    <property type="entry name" value="ATP_synth_B-like_membr_sf"/>
</dbReference>
<evidence type="ECO:0000256" key="15">
    <source>
        <dbReference type="HAMAP-Rule" id="MF_01398"/>
    </source>
</evidence>
<dbReference type="OrthoDB" id="9788020at2"/>
<feature type="coiled-coil region" evidence="17">
    <location>
        <begin position="40"/>
        <end position="67"/>
    </location>
</feature>
<sequence>MNLNATLFGQTIAFIIFVFFCMKYIWPNLIASIEKRQKDIEFALNTAKQAQINLQLAQEKAQKCLQKAKIQSQSILLEAHHKKEIFLKNAIIEAKQKKEMIISQGYLEILNAKKRIREELKKDITNLVILTTKKIIESSLDEETSNKIIKKEMLNFK</sequence>
<dbReference type="RefSeq" id="WP_014353805.1">
    <property type="nucleotide sequence ID" value="NC_016893.1"/>
</dbReference>
<dbReference type="AlphaFoldDB" id="H6Q483"/>
<dbReference type="KEGG" id="wgl:WIGMOR_0004"/>
<evidence type="ECO:0000256" key="12">
    <source>
        <dbReference type="ARBA" id="ARBA00025614"/>
    </source>
</evidence>
<dbReference type="GO" id="GO:0046961">
    <property type="term" value="F:proton-transporting ATPase activity, rotational mechanism"/>
    <property type="evidence" value="ECO:0007669"/>
    <property type="project" value="TreeGrafter"/>
</dbReference>
<dbReference type="InterPro" id="IPR005864">
    <property type="entry name" value="ATP_synth_F0_bsu_bac"/>
</dbReference>
<evidence type="ECO:0000256" key="8">
    <source>
        <dbReference type="ARBA" id="ARBA00023065"/>
    </source>
</evidence>
<name>H6Q483_WIGGL</name>
<dbReference type="CDD" id="cd06503">
    <property type="entry name" value="ATP-synt_Fo_b"/>
    <property type="match status" value="1"/>
</dbReference>
<comment type="function">
    <text evidence="12">Component of the F(0) channel, it forms part of the peripheral stalk, linking F(1) to F(0). The b'-subunit is a diverged and duplicated form of b found in plants and photosynthetic bacteria.</text>
</comment>
<evidence type="ECO:0000313" key="18">
    <source>
        <dbReference type="EMBL" id="AFA40866.1"/>
    </source>
</evidence>
<keyword evidence="4 15" id="KW-0138">CF(0)</keyword>
<dbReference type="eggNOG" id="COG0711">
    <property type="taxonomic scope" value="Bacteria"/>
</dbReference>
<keyword evidence="5 15" id="KW-0812">Transmembrane</keyword>
<gene>
    <name evidence="15 18" type="primary">atpF</name>
    <name evidence="18" type="synonym">papF</name>
    <name evidence="18" type="synonym">uncF</name>
    <name evidence="18" type="ORF">WIGMOR_0004</name>
</gene>
<dbReference type="GO" id="GO:0005886">
    <property type="term" value="C:plasma membrane"/>
    <property type="evidence" value="ECO:0007669"/>
    <property type="project" value="UniProtKB-SubCell"/>
</dbReference>
<evidence type="ECO:0000313" key="19">
    <source>
        <dbReference type="Proteomes" id="UP000009061"/>
    </source>
</evidence>
<dbReference type="Pfam" id="PF00430">
    <property type="entry name" value="ATP-synt_B"/>
    <property type="match status" value="1"/>
</dbReference>
<dbReference type="HAMAP" id="MF_01398">
    <property type="entry name" value="ATP_synth_b_bprime"/>
    <property type="match status" value="1"/>
</dbReference>
<comment type="subunit">
    <text evidence="13">F-type ATPases have 2 components, F(1) - the catalytic core - and F(0) - the membrane proton channel. F(1) has five subunits: alpha(3), beta(3), gamma(1), delta(1), epsilon(1). F(0) has four main subunits: a(1), b(2) and c(10-14). The alpha and beta chains form an alternating ring which encloses part of the gamma chain. F(1) is attached to F(0) by a central stalk formed by the gamma and epsilon chains, while a peripheral stalk is formed by the delta and b chains.</text>
</comment>
<accession>H6Q483</accession>
<evidence type="ECO:0000256" key="16">
    <source>
        <dbReference type="RuleBase" id="RU003848"/>
    </source>
</evidence>
<dbReference type="HOGENOM" id="CLU_079215_4_5_6"/>
<keyword evidence="6 15" id="KW-0375">Hydrogen ion transport</keyword>
<reference evidence="18 19" key="1">
    <citation type="journal article" date="2012" name="MBio">
        <title>Insight into the transmission biology and species-specific functional capabilities of tsetse (Diptera: glossinidae) obligate symbiont wigglesworthia.</title>
        <authorList>
            <person name="Rio R.V."/>
            <person name="Symula R.E."/>
            <person name="Wang J."/>
            <person name="Lohs C."/>
            <person name="Wu Y.N."/>
            <person name="Snyder A.K."/>
            <person name="Bjornson R.D."/>
            <person name="Oshima K."/>
            <person name="Biehl B.S."/>
            <person name="Perna N.T."/>
            <person name="Hattori M."/>
            <person name="Aksoy S."/>
        </authorList>
    </citation>
    <scope>NUCLEOTIDE SEQUENCE [LARGE SCALE GENOMIC DNA]</scope>
    <source>
        <strain evidence="18">WGM</strain>
    </source>
</reference>
<keyword evidence="2 15" id="KW-0813">Transport</keyword>
<dbReference type="PANTHER" id="PTHR33445:SF1">
    <property type="entry name" value="ATP SYNTHASE SUBUNIT B"/>
    <property type="match status" value="1"/>
</dbReference>
<keyword evidence="7 15" id="KW-1133">Transmembrane helix</keyword>
<evidence type="ECO:0000256" key="17">
    <source>
        <dbReference type="SAM" id="Coils"/>
    </source>
</evidence>
<feature type="transmembrane region" description="Helical" evidence="15">
    <location>
        <begin position="6"/>
        <end position="26"/>
    </location>
</feature>
<dbReference type="Proteomes" id="UP000009061">
    <property type="component" value="Chromosome"/>
</dbReference>
<protein>
    <recommendedName>
        <fullName evidence="15">ATP synthase subunit b</fullName>
    </recommendedName>
    <alternativeName>
        <fullName evidence="15">ATP synthase F(0) sector subunit b</fullName>
    </alternativeName>
    <alternativeName>
        <fullName evidence="15">ATPase subunit I</fullName>
    </alternativeName>
    <alternativeName>
        <fullName evidence="15">F-type ATPase subunit b</fullName>
        <shortName evidence="15">F-ATPase subunit b</shortName>
    </alternativeName>
</protein>
<dbReference type="InterPro" id="IPR002146">
    <property type="entry name" value="ATP_synth_b/b'su_bac/chlpt"/>
</dbReference>
<keyword evidence="9 15" id="KW-0472">Membrane</keyword>
<comment type="function">
    <text evidence="11 15">F(1)F(0) ATP synthase produces ATP from ADP in the presence of a proton or sodium gradient. F-type ATPases consist of two structural domains, F(1) containing the extramembraneous catalytic core and F(0) containing the membrane proton channel, linked together by a central stalk and a peripheral stalk. During catalysis, ATP synthesis in the catalytic domain of F(1) is coupled via a rotary mechanism of the central stalk subunits to proton translocation.</text>
</comment>
<evidence type="ECO:0000256" key="4">
    <source>
        <dbReference type="ARBA" id="ARBA00022547"/>
    </source>
</evidence>
<evidence type="ECO:0000256" key="11">
    <source>
        <dbReference type="ARBA" id="ARBA00025198"/>
    </source>
</evidence>
<evidence type="ECO:0000256" key="14">
    <source>
        <dbReference type="ARBA" id="ARBA00037847"/>
    </source>
</evidence>
<evidence type="ECO:0000256" key="3">
    <source>
        <dbReference type="ARBA" id="ARBA00022475"/>
    </source>
</evidence>
<dbReference type="STRING" id="1142511.WIGMOR_0004"/>
<dbReference type="GO" id="GO:0046933">
    <property type="term" value="F:proton-transporting ATP synthase activity, rotational mechanism"/>
    <property type="evidence" value="ECO:0007669"/>
    <property type="project" value="UniProtKB-UniRule"/>
</dbReference>
<dbReference type="PANTHER" id="PTHR33445">
    <property type="entry name" value="ATP SYNTHASE SUBUNIT B', CHLOROPLASTIC"/>
    <property type="match status" value="1"/>
</dbReference>
<comment type="subcellular location">
    <subcellularLocation>
        <location evidence="15">Cell membrane</location>
        <topology evidence="15">Single-pass membrane protein</topology>
    </subcellularLocation>
    <subcellularLocation>
        <location evidence="14">Endomembrane system</location>
        <topology evidence="14">Single-pass membrane protein</topology>
    </subcellularLocation>
</comment>
<evidence type="ECO:0000256" key="13">
    <source>
        <dbReference type="ARBA" id="ARBA00026054"/>
    </source>
</evidence>
<keyword evidence="10 15" id="KW-0066">ATP synthesis</keyword>
<comment type="similarity">
    <text evidence="1 15 16">Belongs to the ATPase B chain family.</text>
</comment>
<evidence type="ECO:0000256" key="1">
    <source>
        <dbReference type="ARBA" id="ARBA00005513"/>
    </source>
</evidence>
<evidence type="ECO:0000256" key="7">
    <source>
        <dbReference type="ARBA" id="ARBA00022989"/>
    </source>
</evidence>
<comment type="subunit">
    <text evidence="15">F-type ATPases have 2 components, F(1) - the catalytic core - and F(0) - the membrane proton channel. F(1) has five subunits: alpha(3), beta(3), gamma(1), delta(1), epsilon(1). F(0) has three main subunits: a(1), b(2) and c(10-14). The alpha and beta chains form an alternating ring which encloses part of the gamma chain. F(1) is attached to F(0) by a central stalk formed by the gamma and epsilon chains, while a peripheral stalk is formed by the delta and b chains.</text>
</comment>
<evidence type="ECO:0000256" key="5">
    <source>
        <dbReference type="ARBA" id="ARBA00022692"/>
    </source>
</evidence>
<dbReference type="NCBIfam" id="TIGR01144">
    <property type="entry name" value="ATP_synt_b"/>
    <property type="match status" value="1"/>
</dbReference>
<dbReference type="SUPFAM" id="SSF81573">
    <property type="entry name" value="F1F0 ATP synthase subunit B, membrane domain"/>
    <property type="match status" value="1"/>
</dbReference>
<evidence type="ECO:0000256" key="9">
    <source>
        <dbReference type="ARBA" id="ARBA00023136"/>
    </source>
</evidence>
<dbReference type="GO" id="GO:0045259">
    <property type="term" value="C:proton-transporting ATP synthase complex"/>
    <property type="evidence" value="ECO:0007669"/>
    <property type="project" value="UniProtKB-KW"/>
</dbReference>
<dbReference type="EMBL" id="CP003315">
    <property type="protein sequence ID" value="AFA40866.1"/>
    <property type="molecule type" value="Genomic_DNA"/>
</dbReference>
<keyword evidence="3 15" id="KW-1003">Cell membrane</keyword>
<dbReference type="InterPro" id="IPR050059">
    <property type="entry name" value="ATP_synthase_B_chain"/>
</dbReference>
<dbReference type="Gene3D" id="6.10.250.1580">
    <property type="match status" value="1"/>
</dbReference>
<keyword evidence="19" id="KW-1185">Reference proteome</keyword>